<dbReference type="InterPro" id="IPR008334">
    <property type="entry name" value="5'-Nucleotdase_C"/>
</dbReference>
<dbReference type="GeneID" id="34223146"/>
<keyword evidence="7" id="KW-0732">Signal</keyword>
<evidence type="ECO:0000256" key="2">
    <source>
        <dbReference type="ARBA" id="ARBA00001730"/>
    </source>
</evidence>
<dbReference type="Pfam" id="PF02872">
    <property type="entry name" value="5_nucleotid_C"/>
    <property type="match status" value="1"/>
</dbReference>
<comment type="cofactor">
    <cofactor evidence="3">
        <name>a divalent metal cation</name>
        <dbReference type="ChEBI" id="CHEBI:60240"/>
    </cofactor>
</comment>
<evidence type="ECO:0000256" key="1">
    <source>
        <dbReference type="ARBA" id="ARBA00000527"/>
    </source>
</evidence>
<evidence type="ECO:0000256" key="11">
    <source>
        <dbReference type="RuleBase" id="RU362119"/>
    </source>
</evidence>
<keyword evidence="9 11" id="KW-0378">Hydrolase</keyword>
<dbReference type="PANTHER" id="PTHR11575">
    <property type="entry name" value="5'-NUCLEOTIDASE-RELATED"/>
    <property type="match status" value="1"/>
</dbReference>
<dbReference type="AlphaFoldDB" id="A0A075LN34"/>
<dbReference type="GO" id="GO:0008663">
    <property type="term" value="F:2',3'-cyclic-nucleotide 2'-phosphodiesterase activity"/>
    <property type="evidence" value="ECO:0007669"/>
    <property type="project" value="UniProtKB-EC"/>
</dbReference>
<comment type="catalytic activity">
    <reaction evidence="2">
        <text>a nucleoside 2',3'-cyclic phosphate + H2O = a nucleoside 3'-phosphate + H(+)</text>
        <dbReference type="Rhea" id="RHEA:19621"/>
        <dbReference type="ChEBI" id="CHEBI:15377"/>
        <dbReference type="ChEBI" id="CHEBI:15378"/>
        <dbReference type="ChEBI" id="CHEBI:66949"/>
        <dbReference type="ChEBI" id="CHEBI:66954"/>
        <dbReference type="EC" id="3.1.4.16"/>
    </reaction>
</comment>
<reference evidence="14 15" key="1">
    <citation type="submission" date="2014-07" db="EMBL/GenBank/DDBJ databases">
        <title>Complete genome sequence of a moderately halophilic bacterium Terribacillus aidingensis MP602, isolated from Cryptomeria fortunei in Tianmu mountain in China.</title>
        <authorList>
            <person name="Wang Y."/>
            <person name="Lu P."/>
            <person name="Zhang L."/>
        </authorList>
    </citation>
    <scope>NUCLEOTIDE SEQUENCE [LARGE SCALE GENOMIC DNA]</scope>
    <source>
        <strain evidence="14 15">MP602</strain>
    </source>
</reference>
<dbReference type="InterPro" id="IPR029052">
    <property type="entry name" value="Metallo-depent_PP-like"/>
</dbReference>
<comment type="catalytic activity">
    <reaction evidence="1">
        <text>a ribonucleoside 3'-phosphate + H2O = a ribonucleoside + phosphate</text>
        <dbReference type="Rhea" id="RHEA:10144"/>
        <dbReference type="ChEBI" id="CHEBI:13197"/>
        <dbReference type="ChEBI" id="CHEBI:15377"/>
        <dbReference type="ChEBI" id="CHEBI:18254"/>
        <dbReference type="ChEBI" id="CHEBI:43474"/>
        <dbReference type="EC" id="3.1.3.6"/>
    </reaction>
</comment>
<accession>A0A075LN34</accession>
<proteinExistence type="inferred from homology"/>
<dbReference type="InterPro" id="IPR036907">
    <property type="entry name" value="5'-Nucleotdase_C_sf"/>
</dbReference>
<dbReference type="SUPFAM" id="SSF55816">
    <property type="entry name" value="5'-nucleotidase (syn. UDP-sugar hydrolase), C-terminal domain"/>
    <property type="match status" value="1"/>
</dbReference>
<dbReference type="RefSeq" id="WP_038563857.1">
    <property type="nucleotide sequence ID" value="NZ_CP008876.1"/>
</dbReference>
<sequence length="525" mass="59439">MSDKVTNITMLVTSDVHGNIFPTTYRDHEPAPQGLARVATLIKRIREEKKHVLLLDNGDMIQGTPLTYHHAKYQSDKDNPLIRCMNELKYDAAVIGNHEFNYGMPYLQSAIQLANFPYLCGNILDETKKQPVFGRPYEIKQIDGVKLAIIGITTHFIPNWEDPNHIEGLAFEHVLESTRRWVKEVREKEQPDVLIVAYHGGFERDLETGEPTESLTGENVGYEICHSIEGIDILVTGHQHRSLAEKVNNVTVVQPGSNGAFLGEVSIAVEDVHNSRKRVTSESKLHTITNEIEPDETILRLVSSYEEETQTWLDQPIGKIDGDMIIHDAFETRVKETPFIEFINKVQMDAANVAISSTALFHNASPGFPQNITMRDIVSNYIYPNTLKVIEISGADMKHALELSATYFNLDKKGELEVSRSFLEPKPQHYNYDMWEGIDYTLDISREVGDRVQDLTIKGTPVIADEMYEVVMNNYRAAGGGDYVMFKGKQVVREITTDMTELIADYISQRGVIEATCNHNWVVKK</sequence>
<dbReference type="GO" id="GO:0009166">
    <property type="term" value="P:nucleotide catabolic process"/>
    <property type="evidence" value="ECO:0007669"/>
    <property type="project" value="InterPro"/>
</dbReference>
<name>A0A075LN34_9BACI</name>
<dbReference type="SUPFAM" id="SSF56300">
    <property type="entry name" value="Metallo-dependent phosphatases"/>
    <property type="match status" value="1"/>
</dbReference>
<evidence type="ECO:0000256" key="10">
    <source>
        <dbReference type="ARBA" id="ARBA00023268"/>
    </source>
</evidence>
<comment type="subcellular location">
    <subcellularLocation>
        <location evidence="4">Cell envelope</location>
    </subcellularLocation>
</comment>
<evidence type="ECO:0000256" key="3">
    <source>
        <dbReference type="ARBA" id="ARBA00001968"/>
    </source>
</evidence>
<evidence type="ECO:0000313" key="14">
    <source>
        <dbReference type="EMBL" id="AIF67774.1"/>
    </source>
</evidence>
<dbReference type="GO" id="GO:0008254">
    <property type="term" value="F:3'-nucleotidase activity"/>
    <property type="evidence" value="ECO:0007669"/>
    <property type="project" value="UniProtKB-EC"/>
</dbReference>
<keyword evidence="8 11" id="KW-0547">Nucleotide-binding</keyword>
<evidence type="ECO:0000256" key="4">
    <source>
        <dbReference type="ARBA" id="ARBA00004196"/>
    </source>
</evidence>
<dbReference type="InterPro" id="IPR004843">
    <property type="entry name" value="Calcineurin-like_PHP"/>
</dbReference>
<dbReference type="Gene3D" id="3.90.780.10">
    <property type="entry name" value="5'-Nucleotidase, C-terminal domain"/>
    <property type="match status" value="1"/>
</dbReference>
<evidence type="ECO:0000313" key="15">
    <source>
        <dbReference type="Proteomes" id="UP000027980"/>
    </source>
</evidence>
<dbReference type="KEGG" id="tap:GZ22_14760"/>
<protein>
    <submittedName>
        <fullName evidence="14">2', 3'-cyclic nucleotide 2'-phosphodiesterase</fullName>
    </submittedName>
</protein>
<dbReference type="InterPro" id="IPR041827">
    <property type="entry name" value="CpdB_N"/>
</dbReference>
<evidence type="ECO:0000256" key="6">
    <source>
        <dbReference type="ARBA" id="ARBA00022723"/>
    </source>
</evidence>
<dbReference type="InterPro" id="IPR006146">
    <property type="entry name" value="5'-Nucleotdase_CS"/>
</dbReference>
<dbReference type="Gene3D" id="3.60.21.10">
    <property type="match status" value="1"/>
</dbReference>
<keyword evidence="10" id="KW-0511">Multifunctional enzyme</keyword>
<evidence type="ECO:0000256" key="9">
    <source>
        <dbReference type="ARBA" id="ARBA00022801"/>
    </source>
</evidence>
<dbReference type="Pfam" id="PF00149">
    <property type="entry name" value="Metallophos"/>
    <property type="match status" value="1"/>
</dbReference>
<evidence type="ECO:0000259" key="13">
    <source>
        <dbReference type="Pfam" id="PF02872"/>
    </source>
</evidence>
<dbReference type="HOGENOM" id="CLU_005854_4_4_9"/>
<gene>
    <name evidence="14" type="ORF">GZ22_14760</name>
</gene>
<keyword evidence="6" id="KW-0479">Metal-binding</keyword>
<dbReference type="GO" id="GO:0000166">
    <property type="term" value="F:nucleotide binding"/>
    <property type="evidence" value="ECO:0007669"/>
    <property type="project" value="UniProtKB-KW"/>
</dbReference>
<evidence type="ECO:0000256" key="5">
    <source>
        <dbReference type="ARBA" id="ARBA00006654"/>
    </source>
</evidence>
<dbReference type="GO" id="GO:0030288">
    <property type="term" value="C:outer membrane-bounded periplasmic space"/>
    <property type="evidence" value="ECO:0007669"/>
    <property type="project" value="TreeGrafter"/>
</dbReference>
<evidence type="ECO:0000256" key="7">
    <source>
        <dbReference type="ARBA" id="ARBA00022729"/>
    </source>
</evidence>
<evidence type="ECO:0000256" key="8">
    <source>
        <dbReference type="ARBA" id="ARBA00022741"/>
    </source>
</evidence>
<feature type="domain" description="5'-Nucleotidase C-terminal" evidence="13">
    <location>
        <begin position="317"/>
        <end position="487"/>
    </location>
</feature>
<dbReference type="PRINTS" id="PR01607">
    <property type="entry name" value="APYRASEFAMLY"/>
</dbReference>
<dbReference type="PANTHER" id="PTHR11575:SF6">
    <property type="entry name" value="2',3'-CYCLIC-NUCLEOTIDE 2'-PHOSPHODIESTERASE_3'-NUCLEOTIDASE"/>
    <property type="match status" value="1"/>
</dbReference>
<organism evidence="14 15">
    <name type="scientific">Terribacillus saccharophilus</name>
    <dbReference type="NCBI Taxonomy" id="361277"/>
    <lineage>
        <taxon>Bacteria</taxon>
        <taxon>Bacillati</taxon>
        <taxon>Bacillota</taxon>
        <taxon>Bacilli</taxon>
        <taxon>Bacillales</taxon>
        <taxon>Bacillaceae</taxon>
        <taxon>Terribacillus</taxon>
    </lineage>
</organism>
<dbReference type="GO" id="GO:0046872">
    <property type="term" value="F:metal ion binding"/>
    <property type="evidence" value="ECO:0007669"/>
    <property type="project" value="UniProtKB-KW"/>
</dbReference>
<dbReference type="InterPro" id="IPR006179">
    <property type="entry name" value="5_nucleotidase/apyrase"/>
</dbReference>
<dbReference type="PROSITE" id="PS00786">
    <property type="entry name" value="5_NUCLEOTIDASE_2"/>
    <property type="match status" value="1"/>
</dbReference>
<feature type="domain" description="Calcineurin-like phosphoesterase" evidence="12">
    <location>
        <begin position="9"/>
        <end position="241"/>
    </location>
</feature>
<evidence type="ECO:0000259" key="12">
    <source>
        <dbReference type="Pfam" id="PF00149"/>
    </source>
</evidence>
<comment type="similarity">
    <text evidence="5 11">Belongs to the 5'-nucleotidase family.</text>
</comment>
<dbReference type="CDD" id="cd07410">
    <property type="entry name" value="MPP_CpdB_N"/>
    <property type="match status" value="1"/>
</dbReference>
<dbReference type="OrthoDB" id="9775118at2"/>
<dbReference type="EMBL" id="CP008876">
    <property type="protein sequence ID" value="AIF67774.1"/>
    <property type="molecule type" value="Genomic_DNA"/>
</dbReference>
<dbReference type="Proteomes" id="UP000027980">
    <property type="component" value="Chromosome"/>
</dbReference>